<name>A0A8H7ZNB8_9FUNG</name>
<dbReference type="InterPro" id="IPR005913">
    <property type="entry name" value="dTDP_dehydrorham_reduct"/>
</dbReference>
<dbReference type="AlphaFoldDB" id="A0A8H7ZNB8"/>
<accession>A0A8H7ZNB8</accession>
<dbReference type="EMBL" id="JAEFCI010011407">
    <property type="protein sequence ID" value="KAG5456643.1"/>
    <property type="molecule type" value="Genomic_DNA"/>
</dbReference>
<keyword evidence="3" id="KW-1185">Reference proteome</keyword>
<dbReference type="Pfam" id="PF04321">
    <property type="entry name" value="RmlD_sub_bind"/>
    <property type="match status" value="1"/>
</dbReference>
<dbReference type="GO" id="GO:0006556">
    <property type="term" value="P:S-adenosylmethionine biosynthetic process"/>
    <property type="evidence" value="ECO:0007669"/>
    <property type="project" value="UniProtKB-UniPathway"/>
</dbReference>
<dbReference type="PANTHER" id="PTHR10491:SF4">
    <property type="entry name" value="METHIONINE ADENOSYLTRANSFERASE 2 SUBUNIT BETA"/>
    <property type="match status" value="1"/>
</dbReference>
<protein>
    <recommendedName>
        <fullName evidence="1">RmlD-like substrate binding domain-containing protein</fullName>
    </recommendedName>
</protein>
<feature type="non-terminal residue" evidence="2">
    <location>
        <position position="224"/>
    </location>
</feature>
<evidence type="ECO:0000313" key="3">
    <source>
        <dbReference type="Proteomes" id="UP000673691"/>
    </source>
</evidence>
<sequence length="224" mass="24785">MPSFSFVFVKTRRRPWTRIQIPSFFFFFFFLAACLRPIPAVVGLALSRPRHPLVRFDLTDREAVKELVNSVSPDGTLVCALWPAPVRKLVAPRLKPSGFRSTRPLRSGTAPGRNAPYEVDAKPNPLNFYGLSKLRGEEAVLRAHANAAVLRVPVLYGEAESEDESAVNILITAVKVVRTRSPHAAVNLQAFFVRDLSIMPFVSDVARVIADLSEKRCVDGGDAT</sequence>
<dbReference type="PANTHER" id="PTHR10491">
    <property type="entry name" value="DTDP-4-DEHYDRORHAMNOSE REDUCTASE"/>
    <property type="match status" value="1"/>
</dbReference>
<dbReference type="OrthoDB" id="6235964at2759"/>
<dbReference type="GO" id="GO:0048270">
    <property type="term" value="F:methionine adenosyltransferase regulator activity"/>
    <property type="evidence" value="ECO:0007669"/>
    <property type="project" value="TreeGrafter"/>
</dbReference>
<feature type="domain" description="RmlD-like substrate binding" evidence="1">
    <location>
        <begin position="113"/>
        <end position="183"/>
    </location>
</feature>
<dbReference type="GO" id="GO:0048269">
    <property type="term" value="C:methionine adenosyltransferase complex"/>
    <property type="evidence" value="ECO:0007669"/>
    <property type="project" value="TreeGrafter"/>
</dbReference>
<proteinExistence type="predicted"/>
<dbReference type="InterPro" id="IPR036291">
    <property type="entry name" value="NAD(P)-bd_dom_sf"/>
</dbReference>
<reference evidence="2 3" key="1">
    <citation type="journal article" name="Sci. Rep.">
        <title>Genome-scale phylogenetic analyses confirm Olpidium as the closest living zoosporic fungus to the non-flagellated, terrestrial fungi.</title>
        <authorList>
            <person name="Chang Y."/>
            <person name="Rochon D."/>
            <person name="Sekimoto S."/>
            <person name="Wang Y."/>
            <person name="Chovatia M."/>
            <person name="Sandor L."/>
            <person name="Salamov A."/>
            <person name="Grigoriev I.V."/>
            <person name="Stajich J.E."/>
            <person name="Spatafora J.W."/>
        </authorList>
    </citation>
    <scope>NUCLEOTIDE SEQUENCE [LARGE SCALE GENOMIC DNA]</scope>
    <source>
        <strain evidence="2">S191</strain>
    </source>
</reference>
<evidence type="ECO:0000259" key="1">
    <source>
        <dbReference type="Pfam" id="PF04321"/>
    </source>
</evidence>
<dbReference type="UniPathway" id="UPA00315">
    <property type="reaction ID" value="UER00080"/>
</dbReference>
<dbReference type="InterPro" id="IPR029903">
    <property type="entry name" value="RmlD-like-bd"/>
</dbReference>
<comment type="caution">
    <text evidence="2">The sequence shown here is derived from an EMBL/GenBank/DDBJ whole genome shotgun (WGS) entry which is preliminary data.</text>
</comment>
<gene>
    <name evidence="2" type="ORF">BJ554DRAFT_3561</name>
</gene>
<organism evidence="2 3">
    <name type="scientific">Olpidium bornovanus</name>
    <dbReference type="NCBI Taxonomy" id="278681"/>
    <lineage>
        <taxon>Eukaryota</taxon>
        <taxon>Fungi</taxon>
        <taxon>Fungi incertae sedis</taxon>
        <taxon>Olpidiomycota</taxon>
        <taxon>Olpidiomycotina</taxon>
        <taxon>Olpidiomycetes</taxon>
        <taxon>Olpidiales</taxon>
        <taxon>Olpidiaceae</taxon>
        <taxon>Olpidium</taxon>
    </lineage>
</organism>
<dbReference type="Gene3D" id="3.40.50.720">
    <property type="entry name" value="NAD(P)-binding Rossmann-like Domain"/>
    <property type="match status" value="1"/>
</dbReference>
<dbReference type="Proteomes" id="UP000673691">
    <property type="component" value="Unassembled WGS sequence"/>
</dbReference>
<evidence type="ECO:0000313" key="2">
    <source>
        <dbReference type="EMBL" id="KAG5456643.1"/>
    </source>
</evidence>
<dbReference type="SUPFAM" id="SSF51735">
    <property type="entry name" value="NAD(P)-binding Rossmann-fold domains"/>
    <property type="match status" value="1"/>
</dbReference>